<dbReference type="Proteomes" id="UP000000628">
    <property type="component" value="Chromosome"/>
</dbReference>
<protein>
    <submittedName>
        <fullName evidence="3">MaoC domain protein dehydratase</fullName>
    </submittedName>
</protein>
<dbReference type="Gene3D" id="3.10.129.10">
    <property type="entry name" value="Hotdog Thioesterase"/>
    <property type="match status" value="1"/>
</dbReference>
<dbReference type="InterPro" id="IPR029069">
    <property type="entry name" value="HotDog_dom_sf"/>
</dbReference>
<accession>C7R0S0</accession>
<sequence length="144" mass="15419">MNNWAVPAFDDVSVGDVVAQLSYEVTRQDLVRYAGASGDLNPIHFNDAFAHSVGLDGVIAHGMHTMGRAMAVAEQWLGDQRAVVDIQTRFARPIPVPALASAVVEVTVTVGARDEELRRVRLDITVISGGVKVLAKAQMVAQLA</sequence>
<dbReference type="EMBL" id="CP001706">
    <property type="protein sequence ID" value="ACV08227.1"/>
    <property type="molecule type" value="Genomic_DNA"/>
</dbReference>
<dbReference type="InterPro" id="IPR002539">
    <property type="entry name" value="MaoC-like_dom"/>
</dbReference>
<dbReference type="PANTHER" id="PTHR43841:SF3">
    <property type="entry name" value="(3R)-HYDROXYACYL-ACP DEHYDRATASE SUBUNIT HADB"/>
    <property type="match status" value="1"/>
</dbReference>
<evidence type="ECO:0000313" key="3">
    <source>
        <dbReference type="EMBL" id="ACV08227.1"/>
    </source>
</evidence>
<dbReference type="PANTHER" id="PTHR43841">
    <property type="entry name" value="3-HYDROXYACYL-THIOESTER DEHYDRATASE HTDX-RELATED"/>
    <property type="match status" value="1"/>
</dbReference>
<dbReference type="STRING" id="471856.Jden_0563"/>
<dbReference type="GO" id="GO:0004312">
    <property type="term" value="F:fatty acid synthase activity"/>
    <property type="evidence" value="ECO:0007669"/>
    <property type="project" value="InterPro"/>
</dbReference>
<dbReference type="eggNOG" id="COG2030">
    <property type="taxonomic scope" value="Bacteria"/>
</dbReference>
<gene>
    <name evidence="3" type="ordered locus">Jden_0563</name>
</gene>
<dbReference type="InterPro" id="IPR003965">
    <property type="entry name" value="Fatty_acid_synthase"/>
</dbReference>
<dbReference type="HOGENOM" id="CLU_094876_4_1_11"/>
<organism evidence="3 4">
    <name type="scientific">Jonesia denitrificans (strain ATCC 14870 / DSM 20603 / BCRC 15368 / CIP 55.134 / JCM 11481 / NBRC 15587 / NCTC 10816 / Prevot 55134)</name>
    <name type="common">Listeria denitrificans</name>
    <dbReference type="NCBI Taxonomy" id="471856"/>
    <lineage>
        <taxon>Bacteria</taxon>
        <taxon>Bacillati</taxon>
        <taxon>Actinomycetota</taxon>
        <taxon>Actinomycetes</taxon>
        <taxon>Micrococcales</taxon>
        <taxon>Jonesiaceae</taxon>
        <taxon>Jonesia</taxon>
    </lineage>
</organism>
<dbReference type="OrthoDB" id="9800237at2"/>
<evidence type="ECO:0000256" key="1">
    <source>
        <dbReference type="ARBA" id="ARBA00005254"/>
    </source>
</evidence>
<dbReference type="SUPFAM" id="SSF54637">
    <property type="entry name" value="Thioesterase/thiol ester dehydrase-isomerase"/>
    <property type="match status" value="1"/>
</dbReference>
<dbReference type="Pfam" id="PF01575">
    <property type="entry name" value="MaoC_dehydratas"/>
    <property type="match status" value="1"/>
</dbReference>
<feature type="domain" description="MaoC-like" evidence="2">
    <location>
        <begin position="18"/>
        <end position="108"/>
    </location>
</feature>
<name>C7R0S0_JONDD</name>
<proteinExistence type="inferred from homology"/>
<dbReference type="PRINTS" id="PR01483">
    <property type="entry name" value="FASYNTHASE"/>
</dbReference>
<evidence type="ECO:0000313" key="4">
    <source>
        <dbReference type="Proteomes" id="UP000000628"/>
    </source>
</evidence>
<dbReference type="KEGG" id="jde:Jden_0563"/>
<evidence type="ECO:0000259" key="2">
    <source>
        <dbReference type="Pfam" id="PF01575"/>
    </source>
</evidence>
<dbReference type="RefSeq" id="WP_015770856.1">
    <property type="nucleotide sequence ID" value="NC_013174.1"/>
</dbReference>
<reference evidence="3 4" key="1">
    <citation type="journal article" date="2009" name="Stand. Genomic Sci.">
        <title>Complete genome sequence of Jonesia denitrificans type strain (Prevot 55134).</title>
        <authorList>
            <person name="Pukall R."/>
            <person name="Gehrich-Schroter G."/>
            <person name="Lapidus A."/>
            <person name="Nolan M."/>
            <person name="Glavina Del Rio T."/>
            <person name="Lucas S."/>
            <person name="Chen F."/>
            <person name="Tice H."/>
            <person name="Pitluck S."/>
            <person name="Cheng J.F."/>
            <person name="Copeland A."/>
            <person name="Saunders E."/>
            <person name="Brettin T."/>
            <person name="Detter J.C."/>
            <person name="Bruce D."/>
            <person name="Goodwin L."/>
            <person name="Pati A."/>
            <person name="Ivanova N."/>
            <person name="Mavromatis K."/>
            <person name="Ovchinnikova G."/>
            <person name="Chen A."/>
            <person name="Palaniappan K."/>
            <person name="Land M."/>
            <person name="Hauser L."/>
            <person name="Chang Y.J."/>
            <person name="Jeffries C.D."/>
            <person name="Chain P."/>
            <person name="Goker M."/>
            <person name="Bristow J."/>
            <person name="Eisen J.A."/>
            <person name="Markowitz V."/>
            <person name="Hugenholtz P."/>
            <person name="Kyrpides N.C."/>
            <person name="Klenk H.P."/>
            <person name="Han C."/>
        </authorList>
    </citation>
    <scope>NUCLEOTIDE SEQUENCE [LARGE SCALE GENOMIC DNA]</scope>
    <source>
        <strain evidence="4">ATCC 14870 / DSM 20603 / BCRC 15368 / CIP 55.134 / JCM 11481 / NBRC 15587 / NCTC 10816 / Prevot 55134</strain>
    </source>
</reference>
<comment type="similarity">
    <text evidence="1">Belongs to the enoyl-CoA hydratase/isomerase family.</text>
</comment>
<keyword evidence="4" id="KW-1185">Reference proteome</keyword>
<dbReference type="GO" id="GO:0006633">
    <property type="term" value="P:fatty acid biosynthetic process"/>
    <property type="evidence" value="ECO:0007669"/>
    <property type="project" value="InterPro"/>
</dbReference>
<dbReference type="GO" id="GO:0005835">
    <property type="term" value="C:fatty acid synthase complex"/>
    <property type="evidence" value="ECO:0007669"/>
    <property type="project" value="InterPro"/>
</dbReference>
<dbReference type="AlphaFoldDB" id="C7R0S0"/>